<feature type="domain" description="ADP ribosyltransferase" evidence="1">
    <location>
        <begin position="13"/>
        <end position="177"/>
    </location>
</feature>
<dbReference type="OrthoDB" id="9765386at2"/>
<dbReference type="SUPFAM" id="SSF56399">
    <property type="entry name" value="ADP-ribosylation"/>
    <property type="match status" value="1"/>
</dbReference>
<organism evidence="2 3">
    <name type="scientific">Salinicoccus hispanicus</name>
    <dbReference type="NCBI Taxonomy" id="157225"/>
    <lineage>
        <taxon>Bacteria</taxon>
        <taxon>Bacillati</taxon>
        <taxon>Bacillota</taxon>
        <taxon>Bacilli</taxon>
        <taxon>Bacillales</taxon>
        <taxon>Staphylococcaceae</taxon>
        <taxon>Salinicoccus</taxon>
    </lineage>
</organism>
<dbReference type="Pfam" id="PF03496">
    <property type="entry name" value="ADPrib_exo_Tox"/>
    <property type="match status" value="1"/>
</dbReference>
<dbReference type="RefSeq" id="WP_160655611.1">
    <property type="nucleotide sequence ID" value="NZ_JBHRWU010000001.1"/>
</dbReference>
<gene>
    <name evidence="2" type="ORF">GQ671_08490</name>
</gene>
<keyword evidence="3" id="KW-1185">Reference proteome</keyword>
<evidence type="ECO:0000259" key="1">
    <source>
        <dbReference type="Pfam" id="PF03496"/>
    </source>
</evidence>
<dbReference type="AlphaFoldDB" id="A0A6N8U2S9"/>
<dbReference type="Proteomes" id="UP000436284">
    <property type="component" value="Unassembled WGS sequence"/>
</dbReference>
<dbReference type="Gene3D" id="3.90.176.10">
    <property type="entry name" value="Toxin ADP-ribosyltransferase, Chain A, domain 1"/>
    <property type="match status" value="1"/>
</dbReference>
<sequence length="180" mass="21017">MAEISEKSLLLHALKKWMPRLTTEEKWSIREYTGIQKYTLINTILREDRYEEATTDIQKPIDNIDKALRKFKYEKSFTVYRTVSEQEYDFILSHNEIEAFADFKSTSIAQEVTEKLTQSPMKHIVVAKLPAMVNGAYIAPLSVFAGEKEFLLNRGCKYQVISNFHDIEKDIKYILLEVVI</sequence>
<evidence type="ECO:0000313" key="2">
    <source>
        <dbReference type="EMBL" id="MXQ51306.1"/>
    </source>
</evidence>
<proteinExistence type="predicted"/>
<dbReference type="PROSITE" id="PS51996">
    <property type="entry name" value="TR_MART"/>
    <property type="match status" value="1"/>
</dbReference>
<accession>A0A6N8U2S9</accession>
<dbReference type="GO" id="GO:0005576">
    <property type="term" value="C:extracellular region"/>
    <property type="evidence" value="ECO:0007669"/>
    <property type="project" value="InterPro"/>
</dbReference>
<reference evidence="2 3" key="1">
    <citation type="submission" date="2019-12" db="EMBL/GenBank/DDBJ databases">
        <title>Salinicoccus cyprini sp. nov., isolated from gastro-intestinal tract of mirror carp, Cyprinus carpio var. specularis, collected from Gobind Sagar Reservoir, Himachal Pradesh, India.</title>
        <authorList>
            <person name="Talwar C."/>
            <person name="Singh A.K."/>
            <person name="Lal R."/>
            <person name="Negi R.K."/>
        </authorList>
    </citation>
    <scope>NUCLEOTIDE SEQUENCE [LARGE SCALE GENOMIC DNA]</scope>
    <source>
        <strain evidence="2 3">J-82</strain>
    </source>
</reference>
<dbReference type="EMBL" id="WUUK01000003">
    <property type="protein sequence ID" value="MXQ51306.1"/>
    <property type="molecule type" value="Genomic_DNA"/>
</dbReference>
<comment type="caution">
    <text evidence="2">The sequence shown here is derived from an EMBL/GenBank/DDBJ whole genome shotgun (WGS) entry which is preliminary data.</text>
</comment>
<evidence type="ECO:0000313" key="3">
    <source>
        <dbReference type="Proteomes" id="UP000436284"/>
    </source>
</evidence>
<name>A0A6N8U2S9_9STAP</name>
<protein>
    <recommendedName>
        <fullName evidence="1">ADP ribosyltransferase domain-containing protein</fullName>
    </recommendedName>
</protein>
<dbReference type="InterPro" id="IPR003540">
    <property type="entry name" value="ADP-ribosyltransferase"/>
</dbReference>